<dbReference type="EMBL" id="AAVN02000009">
    <property type="protein sequence ID" value="EBA38915.1"/>
    <property type="molecule type" value="Genomic_DNA"/>
</dbReference>
<reference evidence="1 2" key="2">
    <citation type="submission" date="2007-04" db="EMBL/GenBank/DDBJ databases">
        <authorList>
            <person name="Fulton L."/>
            <person name="Clifton S."/>
            <person name="Fulton B."/>
            <person name="Xu J."/>
            <person name="Minx P."/>
            <person name="Mardis E.R."/>
            <person name="Wilson R.K."/>
        </authorList>
    </citation>
    <scope>NUCLEOTIDE SEQUENCE [LARGE SCALE GENOMIC DNA]</scope>
    <source>
        <strain evidence="2">ATCC 25986 / DSM 3979 / JCM 10188 / KCTC 3647 / NCTC 11838 / VPI 1003</strain>
    </source>
</reference>
<sequence>MLFGPAEHVMGKRLALHQTLGQRANVTVEHGHLFVGHAPTADKRGLVERKLLDRLLIGAKVLVRTLILGIAKQLGIINLGHGHTFRVSHSVLLYQKDGPPNGATVFCRDYFVPGRNLVPKVASARKHHSNIVLVAGLDALVVALGAAGLDDAGHTMLGKHVDVVAEREERVACAGKAALLHALALAEVLGALAGKQRRVNAVRLTRAHANAGLALGDQDGVGLDALADLPGKLELGHLGVSGLAVGGKREGRGILGHVVDFLHQHAAVDGAQLHLGAVVHAAGSQHAQVGALCHALERLGSVARGDDNLDELLVLIGEVLDQLIGNLAVAGDDAAKGALGIAGKRAVVGGRDVLGRGGAAGVLMLEDHAGRLVELADQVPSGVGIQIVVVAERLALDLLGANERELRARGVLAALGKAIDRSLLLRILAIAQVVDLLQRDLKLGRSVRHVACLGGKPTGDSRVVGGGGLVDLHLQATTSGKRGAATGLVHLGQDGIIVGRVGDDGNARGVLSGGAQHGGATDVDVLDGVREGDLGVGDGFLELVQVDDDQVDQLNAVLSGLLHVLLGIAAGQQRAVNLGVQGLNAAVHHLGIARELLDGGYGNARVLNGTSRAARRDDLDAKVIDQRPCEIDDARLIGNRDQRACDLHIRSHAVLLSGTPPCSVSR</sequence>
<accession>A4EC20</accession>
<reference evidence="1 2" key="1">
    <citation type="submission" date="2007-01" db="EMBL/GenBank/DDBJ databases">
        <title>Draft genome sequence of Collinsella aerofaciens (ATCC 25986).</title>
        <authorList>
            <person name="Sudarsanam P."/>
            <person name="Ley R."/>
            <person name="Guruge J."/>
            <person name="Turnbaugh P.J."/>
            <person name="Mahowald M."/>
            <person name="Liep D."/>
            <person name="Gordon J."/>
        </authorList>
    </citation>
    <scope>NUCLEOTIDE SEQUENCE [LARGE SCALE GENOMIC DNA]</scope>
    <source>
        <strain evidence="2">ATCC 25986 / DSM 3979 / JCM 10188 / KCTC 3647 / NCTC 11838 / VPI 1003</strain>
    </source>
</reference>
<comment type="caution">
    <text evidence="1">The sequence shown here is derived from an EMBL/GenBank/DDBJ whole genome shotgun (WGS) entry which is preliminary data.</text>
</comment>
<name>A4EC20_COLAA</name>
<gene>
    <name evidence="1" type="ORF">COLAER_02001</name>
</gene>
<organism evidence="1 2">
    <name type="scientific">Collinsella aerofaciens (strain ATCC 25986 / DSM 3979 / JCM 10188 / KCTC 3647 / NCTC 11838 / VPI 1003)</name>
    <dbReference type="NCBI Taxonomy" id="411903"/>
    <lineage>
        <taxon>Bacteria</taxon>
        <taxon>Bacillati</taxon>
        <taxon>Actinomycetota</taxon>
        <taxon>Coriobacteriia</taxon>
        <taxon>Coriobacteriales</taxon>
        <taxon>Coriobacteriaceae</taxon>
        <taxon>Collinsella</taxon>
    </lineage>
</organism>
<protein>
    <recommendedName>
        <fullName evidence="3">NAD-specific glutamate dehydrogenase</fullName>
    </recommendedName>
</protein>
<evidence type="ECO:0000313" key="1">
    <source>
        <dbReference type="EMBL" id="EBA38915.1"/>
    </source>
</evidence>
<evidence type="ECO:0000313" key="2">
    <source>
        <dbReference type="Proteomes" id="UP000002979"/>
    </source>
</evidence>
<dbReference type="AlphaFoldDB" id="A4EC20"/>
<dbReference type="Proteomes" id="UP000002979">
    <property type="component" value="Unassembled WGS sequence"/>
</dbReference>
<proteinExistence type="predicted"/>
<evidence type="ECO:0008006" key="3">
    <source>
        <dbReference type="Google" id="ProtNLM"/>
    </source>
</evidence>